<keyword evidence="4 5" id="KW-0472">Membrane</keyword>
<keyword evidence="3 5" id="KW-1133">Transmembrane helix</keyword>
<keyword evidence="8" id="KW-1185">Reference proteome</keyword>
<dbReference type="PROSITE" id="PS50928">
    <property type="entry name" value="ABC_TM1"/>
    <property type="match status" value="1"/>
</dbReference>
<evidence type="ECO:0000259" key="6">
    <source>
        <dbReference type="PROSITE" id="PS50928"/>
    </source>
</evidence>
<name>A0A2R4X2T7_9EURY</name>
<dbReference type="Pfam" id="PF00528">
    <property type="entry name" value="BPD_transp_1"/>
    <property type="match status" value="1"/>
</dbReference>
<evidence type="ECO:0000256" key="2">
    <source>
        <dbReference type="ARBA" id="ARBA00022692"/>
    </source>
</evidence>
<evidence type="ECO:0000256" key="3">
    <source>
        <dbReference type="ARBA" id="ARBA00022989"/>
    </source>
</evidence>
<comment type="similarity">
    <text evidence="5">Belongs to the binding-protein-dependent transport system permease family.</text>
</comment>
<evidence type="ECO:0000313" key="7">
    <source>
        <dbReference type="EMBL" id="AWB28117.1"/>
    </source>
</evidence>
<feature type="transmembrane region" description="Helical" evidence="5">
    <location>
        <begin position="201"/>
        <end position="223"/>
    </location>
</feature>
<feature type="transmembrane region" description="Helical" evidence="5">
    <location>
        <begin position="309"/>
        <end position="328"/>
    </location>
</feature>
<keyword evidence="2 5" id="KW-0812">Transmembrane</keyword>
<proteinExistence type="inferred from homology"/>
<feature type="transmembrane region" description="Helical" evidence="5">
    <location>
        <begin position="267"/>
        <end position="289"/>
    </location>
</feature>
<dbReference type="GO" id="GO:0005886">
    <property type="term" value="C:plasma membrane"/>
    <property type="evidence" value="ECO:0007669"/>
    <property type="project" value="UniProtKB-SubCell"/>
</dbReference>
<protein>
    <submittedName>
        <fullName evidence="7">ABC transporter permease</fullName>
    </submittedName>
</protein>
<dbReference type="InterPro" id="IPR035906">
    <property type="entry name" value="MetI-like_sf"/>
</dbReference>
<dbReference type="AlphaFoldDB" id="A0A2R4X2T7"/>
<dbReference type="Gene3D" id="1.10.3720.10">
    <property type="entry name" value="MetI-like"/>
    <property type="match status" value="1"/>
</dbReference>
<reference evidence="7 8" key="1">
    <citation type="submission" date="2018-04" db="EMBL/GenBank/DDBJ databases">
        <title>Halococcoides cellulosivorans gen. nov., sp. nov., an extremely halophilic cellulose-utilizing haloarchaeon from hypersaline lakes.</title>
        <authorList>
            <person name="Sorokin D.Y."/>
            <person name="Toshchakov S.V."/>
            <person name="Samarov N.I."/>
            <person name="Korzhenkov A."/>
            <person name="Kublanov I.V."/>
        </authorList>
    </citation>
    <scope>NUCLEOTIDE SEQUENCE [LARGE SCALE GENOMIC DNA]</scope>
    <source>
        <strain evidence="7 8">HArcel1</strain>
    </source>
</reference>
<organism evidence="7 8">
    <name type="scientific">Halococcoides cellulosivorans</name>
    <dbReference type="NCBI Taxonomy" id="1679096"/>
    <lineage>
        <taxon>Archaea</taxon>
        <taxon>Methanobacteriati</taxon>
        <taxon>Methanobacteriota</taxon>
        <taxon>Stenosarchaea group</taxon>
        <taxon>Halobacteria</taxon>
        <taxon>Halobacteriales</taxon>
        <taxon>Haloarculaceae</taxon>
        <taxon>Halococcoides</taxon>
    </lineage>
</organism>
<dbReference type="GO" id="GO:0055085">
    <property type="term" value="P:transmembrane transport"/>
    <property type="evidence" value="ECO:0007669"/>
    <property type="project" value="InterPro"/>
</dbReference>
<comment type="subcellular location">
    <subcellularLocation>
        <location evidence="5">Cell membrane</location>
        <topology evidence="5">Multi-pass membrane protein</topology>
    </subcellularLocation>
    <subcellularLocation>
        <location evidence="1">Membrane</location>
        <topology evidence="1">Multi-pass membrane protein</topology>
    </subcellularLocation>
</comment>
<dbReference type="GeneID" id="36512953"/>
<keyword evidence="5" id="KW-0813">Transport</keyword>
<evidence type="ECO:0000256" key="5">
    <source>
        <dbReference type="RuleBase" id="RU363032"/>
    </source>
</evidence>
<dbReference type="PANTHER" id="PTHR43376:SF1">
    <property type="entry name" value="OLIGOPEPTIDE TRANSPORT SYSTEM PERMEASE PROTEIN"/>
    <property type="match status" value="1"/>
</dbReference>
<evidence type="ECO:0000256" key="4">
    <source>
        <dbReference type="ARBA" id="ARBA00023136"/>
    </source>
</evidence>
<sequence length="347" mass="37360">MVNYYIKRTGKAALTAYIVMTISFGLSRMLPGNPLASIEGRLRGAGLTEQQVQTALAPYKETIPTGTLLEQYVQYMSTLLTGNLGKTVAYKVSTDPSTGEIGGVSVAGLIGKYMPWTIFIGVTAIIIFYALSLTLGSIMAYYEGSNFDTANSLVAMLASGLPFFVTGIVLIWLFAGIFNVLPAGGKFAASQEIRPGFNLPFIQSALYHSILPIAATVIGRYGVRALAMRGNSISILGKGYVQVAQLRGLPDRIIALRYVGRNAVLPMYTGMLLSFGWIIGGTVVLETVFNYQGLGWLLLVALDAKDYPLLMAIFLVLTLALVVGIYLADLSYGLVDPRITTGEKDAY</sequence>
<evidence type="ECO:0000313" key="8">
    <source>
        <dbReference type="Proteomes" id="UP000244727"/>
    </source>
</evidence>
<dbReference type="Proteomes" id="UP000244727">
    <property type="component" value="Chromosome"/>
</dbReference>
<dbReference type="EMBL" id="CP028858">
    <property type="protein sequence ID" value="AWB28117.1"/>
    <property type="molecule type" value="Genomic_DNA"/>
</dbReference>
<accession>A0A2R4X2T7</accession>
<feature type="domain" description="ABC transmembrane type-1" evidence="6">
    <location>
        <begin position="114"/>
        <end position="328"/>
    </location>
</feature>
<dbReference type="SUPFAM" id="SSF161098">
    <property type="entry name" value="MetI-like"/>
    <property type="match status" value="1"/>
</dbReference>
<evidence type="ECO:0000256" key="1">
    <source>
        <dbReference type="ARBA" id="ARBA00004141"/>
    </source>
</evidence>
<feature type="transmembrane region" description="Helical" evidence="5">
    <location>
        <begin position="118"/>
        <end position="142"/>
    </location>
</feature>
<dbReference type="InterPro" id="IPR000515">
    <property type="entry name" value="MetI-like"/>
</dbReference>
<dbReference type="PANTHER" id="PTHR43376">
    <property type="entry name" value="OLIGOPEPTIDE TRANSPORT SYSTEM PERMEASE PROTEIN"/>
    <property type="match status" value="1"/>
</dbReference>
<feature type="transmembrane region" description="Helical" evidence="5">
    <location>
        <begin position="154"/>
        <end position="181"/>
    </location>
</feature>
<feature type="transmembrane region" description="Helical" evidence="5">
    <location>
        <begin position="12"/>
        <end position="30"/>
    </location>
</feature>
<dbReference type="RefSeq" id="WP_108383301.1">
    <property type="nucleotide sequence ID" value="NZ_CP028858.1"/>
</dbReference>
<dbReference type="KEGG" id="harc:HARCEL1_10560"/>
<gene>
    <name evidence="7" type="ORF">HARCEL1_10560</name>
</gene>